<keyword evidence="20" id="KW-1185">Reference proteome</keyword>
<evidence type="ECO:0000256" key="11">
    <source>
        <dbReference type="ARBA" id="ARBA00023242"/>
    </source>
</evidence>
<dbReference type="Proteomes" id="UP000494163">
    <property type="component" value="Chromosome 2L"/>
</dbReference>
<feature type="compositionally biased region" description="Low complexity" evidence="17">
    <location>
        <begin position="425"/>
        <end position="446"/>
    </location>
</feature>
<feature type="compositionally biased region" description="Basic and acidic residues" evidence="17">
    <location>
        <begin position="330"/>
        <end position="340"/>
    </location>
</feature>
<gene>
    <name evidence="19" type="ORF">Dbus_chr2Lg1430</name>
</gene>
<dbReference type="EMBL" id="CP012523">
    <property type="protein sequence ID" value="ALC39345.1"/>
    <property type="molecule type" value="Genomic_DNA"/>
</dbReference>
<dbReference type="PRINTS" id="PR00387">
    <property type="entry name" value="PDIESTERASE1"/>
</dbReference>
<feature type="region of interest" description="Disordered" evidence="17">
    <location>
        <begin position="1224"/>
        <end position="1254"/>
    </location>
</feature>
<dbReference type="PROSITE" id="PS00126">
    <property type="entry name" value="PDEASE_I_1"/>
    <property type="match status" value="1"/>
</dbReference>
<feature type="repeat" description="WD" evidence="15">
    <location>
        <begin position="570"/>
        <end position="612"/>
    </location>
</feature>
<feature type="active site" description="Proton donor" evidence="12">
    <location>
        <position position="917"/>
    </location>
</feature>
<evidence type="ECO:0000313" key="20">
    <source>
        <dbReference type="Proteomes" id="UP000494163"/>
    </source>
</evidence>
<dbReference type="GO" id="GO:0005634">
    <property type="term" value="C:nucleus"/>
    <property type="evidence" value="ECO:0007669"/>
    <property type="project" value="UniProtKB-SubCell"/>
</dbReference>
<dbReference type="EC" id="3.1.4.-" evidence="16"/>
<feature type="region of interest" description="Disordered" evidence="17">
    <location>
        <begin position="61"/>
        <end position="80"/>
    </location>
</feature>
<feature type="compositionally biased region" description="Basic residues" evidence="17">
    <location>
        <begin position="447"/>
        <end position="460"/>
    </location>
</feature>
<dbReference type="PANTHER" id="PTHR11347">
    <property type="entry name" value="CYCLIC NUCLEOTIDE PHOSPHODIESTERASE"/>
    <property type="match status" value="1"/>
</dbReference>
<evidence type="ECO:0000256" key="14">
    <source>
        <dbReference type="PIRSR" id="PIRSR623088-3"/>
    </source>
</evidence>
<keyword evidence="11" id="KW-0539">Nucleus</keyword>
<evidence type="ECO:0000256" key="10">
    <source>
        <dbReference type="ARBA" id="ARBA00023163"/>
    </source>
</evidence>
<evidence type="ECO:0000256" key="6">
    <source>
        <dbReference type="ARBA" id="ARBA00022723"/>
    </source>
</evidence>
<comment type="cofactor">
    <cofactor evidence="16">
        <name>a divalent metal cation</name>
        <dbReference type="ChEBI" id="CHEBI:60240"/>
    </cofactor>
    <text evidence="16">Binds 2 divalent metal cations per subunit. Site 1 may preferentially bind zinc ions, while site 2 has a preference for magnesium and/or manganese ions.</text>
</comment>
<feature type="region of interest" description="Disordered" evidence="17">
    <location>
        <begin position="1"/>
        <end position="56"/>
    </location>
</feature>
<name>A0A0M4ER72_DROBS</name>
<feature type="domain" description="PDEase" evidence="18">
    <location>
        <begin position="840"/>
        <end position="1220"/>
    </location>
</feature>
<dbReference type="Pfam" id="PF08499">
    <property type="entry name" value="PDEase_I_N"/>
    <property type="match status" value="1"/>
</dbReference>
<evidence type="ECO:0000256" key="15">
    <source>
        <dbReference type="PROSITE-ProRule" id="PRU00221"/>
    </source>
</evidence>
<dbReference type="Pfam" id="PF00400">
    <property type="entry name" value="WD40"/>
    <property type="match status" value="2"/>
</dbReference>
<evidence type="ECO:0000256" key="13">
    <source>
        <dbReference type="PIRSR" id="PIRSR623088-2"/>
    </source>
</evidence>
<dbReference type="SUPFAM" id="SSF109604">
    <property type="entry name" value="HD-domain/PDEase-like"/>
    <property type="match status" value="1"/>
</dbReference>
<feature type="region of interest" description="Disordered" evidence="17">
    <location>
        <begin position="312"/>
        <end position="385"/>
    </location>
</feature>
<proteinExistence type="inferred from homology"/>
<feature type="binding site" evidence="14">
    <location>
        <position position="956"/>
    </location>
    <ligand>
        <name>Zn(2+)</name>
        <dbReference type="ChEBI" id="CHEBI:29105"/>
        <label>1</label>
    </ligand>
</feature>
<feature type="binding site" evidence="13">
    <location>
        <begin position="917"/>
        <end position="921"/>
    </location>
    <ligand>
        <name>AMP</name>
        <dbReference type="ChEBI" id="CHEBI:456215"/>
    </ligand>
</feature>
<dbReference type="OrthoDB" id="189220at2759"/>
<evidence type="ECO:0000256" key="5">
    <source>
        <dbReference type="ARBA" id="ARBA00022574"/>
    </source>
</evidence>
<evidence type="ECO:0000256" key="3">
    <source>
        <dbReference type="ARBA" id="ARBA00022491"/>
    </source>
</evidence>
<dbReference type="PROSITE" id="PS00678">
    <property type="entry name" value="WD_REPEATS_1"/>
    <property type="match status" value="1"/>
</dbReference>
<evidence type="ECO:0000256" key="16">
    <source>
        <dbReference type="RuleBase" id="RU363067"/>
    </source>
</evidence>
<keyword evidence="8 16" id="KW-0378">Hydrolase</keyword>
<feature type="compositionally biased region" description="Low complexity" evidence="17">
    <location>
        <begin position="373"/>
        <end position="385"/>
    </location>
</feature>
<dbReference type="InterPro" id="IPR036322">
    <property type="entry name" value="WD40_repeat_dom_sf"/>
</dbReference>
<reference evidence="19 20" key="1">
    <citation type="submission" date="2015-08" db="EMBL/GenBank/DDBJ databases">
        <title>Ancestral chromatin configuration constrains chromatin evolution on differentiating sex chromosomes in Drosophila.</title>
        <authorList>
            <person name="Zhou Q."/>
            <person name="Bachtrog D."/>
        </authorList>
    </citation>
    <scope>NUCLEOTIDE SEQUENCE [LARGE SCALE GENOMIC DNA]</scope>
    <source>
        <tissue evidence="19">Whole larvae</tissue>
    </source>
</reference>
<dbReference type="InterPro" id="IPR019775">
    <property type="entry name" value="WD40_repeat_CS"/>
</dbReference>
<dbReference type="GO" id="GO:0004114">
    <property type="term" value="F:3',5'-cyclic-nucleotide phosphodiesterase activity"/>
    <property type="evidence" value="ECO:0007669"/>
    <property type="project" value="InterPro"/>
</dbReference>
<dbReference type="Gene3D" id="2.130.10.10">
    <property type="entry name" value="YVTN repeat-like/Quinoprotein amine dehydrogenase"/>
    <property type="match status" value="1"/>
</dbReference>
<feature type="compositionally biased region" description="Low complexity" evidence="17">
    <location>
        <begin position="23"/>
        <end position="43"/>
    </location>
</feature>
<feature type="repeat" description="WD" evidence="15">
    <location>
        <begin position="616"/>
        <end position="657"/>
    </location>
</feature>
<feature type="compositionally biased region" description="Basic and acidic residues" evidence="17">
    <location>
        <begin position="1234"/>
        <end position="1254"/>
    </location>
</feature>
<feature type="compositionally biased region" description="Low complexity" evidence="17">
    <location>
        <begin position="114"/>
        <end position="129"/>
    </location>
</feature>
<dbReference type="PROSITE" id="PS50294">
    <property type="entry name" value="WD_REPEATS_REGION"/>
    <property type="match status" value="2"/>
</dbReference>
<evidence type="ECO:0000256" key="7">
    <source>
        <dbReference type="ARBA" id="ARBA00022737"/>
    </source>
</evidence>
<evidence type="ECO:0000256" key="9">
    <source>
        <dbReference type="ARBA" id="ARBA00023015"/>
    </source>
</evidence>
<feature type="region of interest" description="Disordered" evidence="17">
    <location>
        <begin position="408"/>
        <end position="467"/>
    </location>
</feature>
<dbReference type="InterPro" id="IPR036971">
    <property type="entry name" value="PDEase_catalytic_dom_sf"/>
</dbReference>
<dbReference type="InterPro" id="IPR003607">
    <property type="entry name" value="HD/PDEase_dom"/>
</dbReference>
<dbReference type="SUPFAM" id="SSF50978">
    <property type="entry name" value="WD40 repeat-like"/>
    <property type="match status" value="1"/>
</dbReference>
<dbReference type="Gene3D" id="1.10.1300.10">
    <property type="entry name" value="3'5'-cyclic nucleotide phosphodiesterase, catalytic domain"/>
    <property type="match status" value="1"/>
</dbReference>
<dbReference type="InterPro" id="IPR002073">
    <property type="entry name" value="PDEase_catalytic_dom"/>
</dbReference>
<keyword evidence="10" id="KW-0804">Transcription</keyword>
<dbReference type="Pfam" id="PF00233">
    <property type="entry name" value="PDEase_I"/>
    <property type="match status" value="1"/>
</dbReference>
<feature type="binding site" evidence="13">
    <location>
        <position position="957"/>
    </location>
    <ligand>
        <name>AMP</name>
        <dbReference type="ChEBI" id="CHEBI:456215"/>
    </ligand>
</feature>
<dbReference type="SMART" id="SM00320">
    <property type="entry name" value="WD40"/>
    <property type="match status" value="4"/>
</dbReference>
<keyword evidence="5 15" id="KW-0853">WD repeat</keyword>
<dbReference type="InterPro" id="IPR023088">
    <property type="entry name" value="PDEase"/>
</dbReference>
<dbReference type="FunFam" id="1.10.1300.10:FF:000013">
    <property type="entry name" value="Phosphodiesterase"/>
    <property type="match status" value="1"/>
</dbReference>
<accession>A0A0M4ER72</accession>
<keyword evidence="3" id="KW-0678">Repressor</keyword>
<dbReference type="OMA" id="IECTITA"/>
<keyword evidence="6 14" id="KW-0479">Metal-binding</keyword>
<comment type="similarity">
    <text evidence="16">Belongs to the cyclic nucleotide phosphodiesterase family.</text>
</comment>
<dbReference type="PROSITE" id="PS51845">
    <property type="entry name" value="PDEASE_I_2"/>
    <property type="match status" value="1"/>
</dbReference>
<feature type="compositionally biased region" description="Low complexity" evidence="17">
    <location>
        <begin position="148"/>
        <end position="163"/>
    </location>
</feature>
<organism evidence="19 20">
    <name type="scientific">Drosophila busckii</name>
    <name type="common">Fruit fly</name>
    <dbReference type="NCBI Taxonomy" id="30019"/>
    <lineage>
        <taxon>Eukaryota</taxon>
        <taxon>Metazoa</taxon>
        <taxon>Ecdysozoa</taxon>
        <taxon>Arthropoda</taxon>
        <taxon>Hexapoda</taxon>
        <taxon>Insecta</taxon>
        <taxon>Pterygota</taxon>
        <taxon>Neoptera</taxon>
        <taxon>Endopterygota</taxon>
        <taxon>Diptera</taxon>
        <taxon>Brachycera</taxon>
        <taxon>Muscomorpha</taxon>
        <taxon>Ephydroidea</taxon>
        <taxon>Drosophilidae</taxon>
        <taxon>Drosophila</taxon>
    </lineage>
</organism>
<feature type="region of interest" description="Disordered" evidence="17">
    <location>
        <begin position="109"/>
        <end position="129"/>
    </location>
</feature>
<dbReference type="InterPro" id="IPR023174">
    <property type="entry name" value="PDEase_CS"/>
</dbReference>
<evidence type="ECO:0000256" key="4">
    <source>
        <dbReference type="ARBA" id="ARBA00022535"/>
    </source>
</evidence>
<feature type="binding site" evidence="13">
    <location>
        <position position="1115"/>
    </location>
    <ligand>
        <name>AMP</name>
        <dbReference type="ChEBI" id="CHEBI:456215"/>
    </ligand>
</feature>
<feature type="compositionally biased region" description="Polar residues" evidence="17">
    <location>
        <begin position="1159"/>
        <end position="1168"/>
    </location>
</feature>
<comment type="subcellular location">
    <subcellularLocation>
        <location evidence="1">Nucleus</location>
    </subcellularLocation>
</comment>
<dbReference type="InterPro" id="IPR013706">
    <property type="entry name" value="PDE1_N"/>
</dbReference>
<feature type="binding site" evidence="14">
    <location>
        <position position="1064"/>
    </location>
    <ligand>
        <name>Zn(2+)</name>
        <dbReference type="ChEBI" id="CHEBI:29105"/>
        <label>1</label>
    </ligand>
</feature>
<dbReference type="STRING" id="30019.A0A0M4ER72"/>
<feature type="region of interest" description="Disordered" evidence="17">
    <location>
        <begin position="1156"/>
        <end position="1184"/>
    </location>
</feature>
<dbReference type="InterPro" id="IPR015943">
    <property type="entry name" value="WD40/YVTN_repeat-like_dom_sf"/>
</dbReference>
<dbReference type="GO" id="GO:0046872">
    <property type="term" value="F:metal ion binding"/>
    <property type="evidence" value="ECO:0007669"/>
    <property type="project" value="UniProtKB-KW"/>
</dbReference>
<feature type="binding site" evidence="14">
    <location>
        <position position="921"/>
    </location>
    <ligand>
        <name>Zn(2+)</name>
        <dbReference type="ChEBI" id="CHEBI:29105"/>
        <label>1</label>
    </ligand>
</feature>
<keyword evidence="9" id="KW-0805">Transcription regulation</keyword>
<feature type="binding site" evidence="13">
    <location>
        <position position="1064"/>
    </location>
    <ligand>
        <name>AMP</name>
        <dbReference type="ChEBI" id="CHEBI:456215"/>
    </ligand>
</feature>
<feature type="compositionally biased region" description="Acidic residues" evidence="17">
    <location>
        <begin position="415"/>
        <end position="424"/>
    </location>
</feature>
<feature type="binding site" evidence="14">
    <location>
        <position position="957"/>
    </location>
    <ligand>
        <name>Zn(2+)</name>
        <dbReference type="ChEBI" id="CHEBI:29105"/>
        <label>2</label>
    </ligand>
</feature>
<evidence type="ECO:0000259" key="18">
    <source>
        <dbReference type="PROSITE" id="PS51845"/>
    </source>
</evidence>
<protein>
    <recommendedName>
        <fullName evidence="16">Phosphodiesterase</fullName>
        <ecNumber evidence="16">3.1.4.-</ecNumber>
    </recommendedName>
</protein>
<feature type="compositionally biased region" description="Polar residues" evidence="17">
    <location>
        <begin position="187"/>
        <end position="208"/>
    </location>
</feature>
<dbReference type="FunFam" id="2.130.10.10:FF:000056">
    <property type="entry name" value="Polycomb protein eed"/>
    <property type="match status" value="1"/>
</dbReference>
<dbReference type="CDD" id="cd00077">
    <property type="entry name" value="HDc"/>
    <property type="match status" value="1"/>
</dbReference>
<dbReference type="GO" id="GO:0007165">
    <property type="term" value="P:signal transduction"/>
    <property type="evidence" value="ECO:0007669"/>
    <property type="project" value="InterPro"/>
</dbReference>
<evidence type="ECO:0000256" key="17">
    <source>
        <dbReference type="SAM" id="MobiDB-lite"/>
    </source>
</evidence>
<evidence type="ECO:0000256" key="12">
    <source>
        <dbReference type="PIRSR" id="PIRSR623088-1"/>
    </source>
</evidence>
<keyword evidence="4" id="KW-0140">cGMP</keyword>
<evidence type="ECO:0000313" key="19">
    <source>
        <dbReference type="EMBL" id="ALC39345.1"/>
    </source>
</evidence>
<dbReference type="PROSITE" id="PS50082">
    <property type="entry name" value="WD_REPEATS_2"/>
    <property type="match status" value="2"/>
</dbReference>
<evidence type="ECO:0000256" key="1">
    <source>
        <dbReference type="ARBA" id="ARBA00004123"/>
    </source>
</evidence>
<feature type="binding site" evidence="14">
    <location>
        <position position="957"/>
    </location>
    <ligand>
        <name>Zn(2+)</name>
        <dbReference type="ChEBI" id="CHEBI:29105"/>
        <label>1</label>
    </ligand>
</feature>
<evidence type="ECO:0000256" key="2">
    <source>
        <dbReference type="ARBA" id="ARBA00008075"/>
    </source>
</evidence>
<keyword evidence="7" id="KW-0677">Repeat</keyword>
<dbReference type="SMR" id="A0A0M4ER72"/>
<feature type="region of interest" description="Disordered" evidence="17">
    <location>
        <begin position="145"/>
        <end position="238"/>
    </location>
</feature>
<feature type="compositionally biased region" description="Low complexity" evidence="17">
    <location>
        <begin position="1224"/>
        <end position="1233"/>
    </location>
</feature>
<evidence type="ECO:0000256" key="8">
    <source>
        <dbReference type="ARBA" id="ARBA00022801"/>
    </source>
</evidence>
<dbReference type="InterPro" id="IPR001680">
    <property type="entry name" value="WD40_rpt"/>
</dbReference>
<comment type="similarity">
    <text evidence="2">Belongs to the WD repeat ESC family.</text>
</comment>
<sequence>MQFASTPETLPGKRDEAGGSSSGGSNSTASGAAVGGAVASGNSVSGGGGGSSSVGVAVECSAGADNGEPSPISLELGNGNATLNGQVAKHGSLTIVRRSNSRKNFTQIDGQTQSLASPSAAASSSSSSAGINFFQTPLSESLAERLSGRTNGNTSSSTSNSSNVDRPLRAADSQNRIECTITADKMQPSSPNQTNFTTDTQLQTSADPSTYDFRPDRESSESAVSPRAQPTLKAEGSSIQSFDTVSNISVVGQWETETLPPVDTPDALNKAAMRIRSLLRRMDHEAVAFEDMQRNLHYAARVLEAVFIDESRSPTAGQNASASAVESEDSESKESIESRTKGVSLAPQTHSGPTGPPQAAAALATVSEEQQDTPTTEAAAATTTVSSVTNVAPSVSSIYNKVREMSNDKVKTVPEAEESDESCDESASYTTNSTTSRSKSPASSSTRSKRRGRRSNKSKLRSGAAYKYDTHVRENHGANIFGVTFNTLLGKDEPQVFATAGSNRCTVYECPRKGGLTLLHCYADPDPDEVFYTCAWSYDLKTSAPLLAAAGYRGVIRVIDIEQNEAVGNYIGHGQAINELKFHPHKLQLLLSGSKDHAIRLWNIQSHVCIAIFGGVEGHRDEVLSIDFNMRGDRIVSSGMDHSLKLWCLNTPEFQHKIELSHTFSQEKSTLPFPTITKHFPDFSTRDIHRNYVDCVQWFGNFVLSKSCENAIVCWKPGQLHQSFDQVKPSDSSCTIIAEFEYDECEIWFVRFGFNPWQKVIALGNQQGKVRMADEDDELSEVQPDAVPPEVREWLASTFTRQMATTRSRTDEKPKFRSVAHAIRAGIFVDRIYRRVSSTALMEFPPDVVKMLKNLDNWTFDVFALTEAASGQVIKYVAYDLLNRYGAMHKFKIAPGVLDTFLHRVEEGYCRYRNPYHNNLHATDVMVTMHYFLYTGLMNWLTDLEIFAALLAALIHDFEHTGTTNNFHVMSGSDTALLYNDRAVLENHHVSATFRLMKDDDANILSHLSREEYREMRTLMIDMVLATDMTCHFQQLKTMRNLLTMQDATIEKSKALSLVLHCSDIAHPSKHWDVHHRWTMLLLEEFFRQGDLEKELGLPFSPLCDRKSTLVAESQIGFIDFIVDPSMSVMSDMLEHILAPIAPVMKAKPAPLLEENAAETETPQQREQANPDDKSGSVCPMVRKSHSSQLAAPNKFSINKPWASCLTENKKIWKEQAIRDAEARALAAAAEAEAENKSAAETEAEAKPEATDAN</sequence>
<dbReference type="AlphaFoldDB" id="A0A0M4ER72"/>